<protein>
    <submittedName>
        <fullName evidence="2">Uncharacterized protein</fullName>
    </submittedName>
</protein>
<gene>
    <name evidence="2" type="ORF">GCM10009544_53530</name>
</gene>
<evidence type="ECO:0000313" key="3">
    <source>
        <dbReference type="Proteomes" id="UP001499895"/>
    </source>
</evidence>
<dbReference type="InterPro" id="IPR006311">
    <property type="entry name" value="TAT_signal"/>
</dbReference>
<dbReference type="RefSeq" id="WP_344095469.1">
    <property type="nucleotide sequence ID" value="NZ_BAAAHB010000087.1"/>
</dbReference>
<proteinExistence type="predicted"/>
<keyword evidence="3" id="KW-1185">Reference proteome</keyword>
<dbReference type="EMBL" id="BAAAHB010000087">
    <property type="protein sequence ID" value="GAA0485254.1"/>
    <property type="molecule type" value="Genomic_DNA"/>
</dbReference>
<evidence type="ECO:0000256" key="1">
    <source>
        <dbReference type="SAM" id="MobiDB-lite"/>
    </source>
</evidence>
<dbReference type="Proteomes" id="UP001499895">
    <property type="component" value="Unassembled WGS sequence"/>
</dbReference>
<evidence type="ECO:0000313" key="2">
    <source>
        <dbReference type="EMBL" id="GAA0485254.1"/>
    </source>
</evidence>
<feature type="region of interest" description="Disordered" evidence="1">
    <location>
        <begin position="34"/>
        <end position="65"/>
    </location>
</feature>
<comment type="caution">
    <text evidence="2">The sequence shown here is derived from an EMBL/GenBank/DDBJ whole genome shotgun (WGS) entry which is preliminary data.</text>
</comment>
<accession>A0ABN1AWE4</accession>
<organism evidence="2 3">
    <name type="scientific">Streptomyces stramineus</name>
    <dbReference type="NCBI Taxonomy" id="173861"/>
    <lineage>
        <taxon>Bacteria</taxon>
        <taxon>Bacillati</taxon>
        <taxon>Actinomycetota</taxon>
        <taxon>Actinomycetes</taxon>
        <taxon>Kitasatosporales</taxon>
        <taxon>Streptomycetaceae</taxon>
        <taxon>Streptomyces</taxon>
    </lineage>
</organism>
<reference evidence="2 3" key="1">
    <citation type="journal article" date="2019" name="Int. J. Syst. Evol. Microbiol.">
        <title>The Global Catalogue of Microorganisms (GCM) 10K type strain sequencing project: providing services to taxonomists for standard genome sequencing and annotation.</title>
        <authorList>
            <consortium name="The Broad Institute Genomics Platform"/>
            <consortium name="The Broad Institute Genome Sequencing Center for Infectious Disease"/>
            <person name="Wu L."/>
            <person name="Ma J."/>
        </authorList>
    </citation>
    <scope>NUCLEOTIDE SEQUENCE [LARGE SCALE GENOMIC DNA]</scope>
    <source>
        <strain evidence="2 3">JCM 10649</strain>
    </source>
</reference>
<sequence length="333" mass="34486">MPHDSRSPQPSGVSRRAVLLGGAGLALGAPACSATGTGRASGTGSATATALPRTAPWRPDPSDVQPDVKLRAVQVIEALGSWKDGGGGADRARERVAALDLPAALVDQAGPLLPPADEAVLQVVDAQYGGILADTASVMVACRQWTRRGAAVTPGGTTVDVRLSRSLPRWSVSALHPASPGPPTASLSEEARRVLAESRIRLPPAAEADIRGGGVHASVLRCLLRLAGTYRVDVTVLRSGHPLNVFGTDRPSDHPPGRGIDVWRINDKAVIDAATPRGLIESFMRDAAAAGSYNVGGPVLLVGKPVLLADGSTSNQFFSDPTHRDHVHIGFTA</sequence>
<dbReference type="PROSITE" id="PS51318">
    <property type="entry name" value="TAT"/>
    <property type="match status" value="1"/>
</dbReference>
<name>A0ABN1AWE4_9ACTN</name>
<feature type="compositionally biased region" description="Low complexity" evidence="1">
    <location>
        <begin position="34"/>
        <end position="50"/>
    </location>
</feature>